<dbReference type="InterPro" id="IPR025736">
    <property type="entry name" value="PucR_C-HTH_dom"/>
</dbReference>
<evidence type="ECO:0000313" key="3">
    <source>
        <dbReference type="EMBL" id="NKI40077.1"/>
    </source>
</evidence>
<dbReference type="InterPro" id="IPR051448">
    <property type="entry name" value="CdaR-like_regulators"/>
</dbReference>
<feature type="domain" description="PucR C-terminal helix-turn-helix" evidence="1">
    <location>
        <begin position="298"/>
        <end position="345"/>
    </location>
</feature>
<comment type="caution">
    <text evidence="3">The sequence shown here is derived from an EMBL/GenBank/DDBJ whole genome shotgun (WGS) entry which is preliminary data.</text>
</comment>
<dbReference type="Gene3D" id="1.10.10.2840">
    <property type="entry name" value="PucR C-terminal helix-turn-helix domain"/>
    <property type="match status" value="1"/>
</dbReference>
<reference evidence="3 4" key="1">
    <citation type="submission" date="2020-04" db="EMBL/GenBank/DDBJ databases">
        <title>Phylogenetic Diversity and Antibacterial Activity against Ralstonia solanacearum of Endophytic Actinomycete Isolated from Moss.</title>
        <authorList>
            <person name="Zhuang X."/>
        </authorList>
    </citation>
    <scope>NUCLEOTIDE SEQUENCE [LARGE SCALE GENOMIC DNA]</scope>
    <source>
        <strain evidence="3 4">LD120</strain>
    </source>
</reference>
<keyword evidence="4" id="KW-1185">Reference proteome</keyword>
<protein>
    <submittedName>
        <fullName evidence="3">PucR family transcriptional regulator</fullName>
    </submittedName>
</protein>
<dbReference type="InterPro" id="IPR042070">
    <property type="entry name" value="PucR_C-HTH_sf"/>
</dbReference>
<dbReference type="Proteomes" id="UP000772196">
    <property type="component" value="Unassembled WGS sequence"/>
</dbReference>
<evidence type="ECO:0000313" key="4">
    <source>
        <dbReference type="Proteomes" id="UP000772196"/>
    </source>
</evidence>
<dbReference type="InterPro" id="IPR025751">
    <property type="entry name" value="RsbRD_N_dom"/>
</dbReference>
<dbReference type="EMBL" id="JAAWWP010000001">
    <property type="protein sequence ID" value="NKI40077.1"/>
    <property type="molecule type" value="Genomic_DNA"/>
</dbReference>
<sequence>MAGDEAIIQEIVHEARHHSPDVARLTVEENRRHVTLLISAGLAALAGEVTLEEGDFGPASRLGALRAAQGISITALLRAVHAGRGRITEIAIERAREAGVPADLILEALVAVNRYAGMLERHVISGYHAAELELAWTARDSRQQVLRHLLHGRTAELANEEIVRAGLQSEGLYHCVLSDVTELSQARSLEQRFVGDSGVYGLVDGRLSGLTPRLPAPEAVGTALMVASPAVPLGRAGELHPLVLSALQAGIRLGLRGLYPLTELAGETALFAQPALAELLVGSLLGRLRPGDEFHRQLATTALAYLDHGHRVDQAAVALHVHPNTVRYRLSRLSEITGAPLDLPAGGVRPAVLQTMRWWWALHTWLEEAAPGS</sequence>
<name>A0ABX1GVG9_9ACTN</name>
<proteinExistence type="predicted"/>
<accession>A0ABX1GVG9</accession>
<feature type="domain" description="RsbT co-antagonist protein RsbRD N-terminal" evidence="2">
    <location>
        <begin position="5"/>
        <end position="142"/>
    </location>
</feature>
<evidence type="ECO:0000259" key="2">
    <source>
        <dbReference type="Pfam" id="PF14361"/>
    </source>
</evidence>
<organism evidence="3 4">
    <name type="scientific">Streptomyces physcomitrii</name>
    <dbReference type="NCBI Taxonomy" id="2724184"/>
    <lineage>
        <taxon>Bacteria</taxon>
        <taxon>Bacillati</taxon>
        <taxon>Actinomycetota</taxon>
        <taxon>Actinomycetes</taxon>
        <taxon>Kitasatosporales</taxon>
        <taxon>Streptomycetaceae</taxon>
        <taxon>Streptomyces</taxon>
    </lineage>
</organism>
<dbReference type="Pfam" id="PF13556">
    <property type="entry name" value="HTH_30"/>
    <property type="match status" value="1"/>
</dbReference>
<dbReference type="Pfam" id="PF14361">
    <property type="entry name" value="RsbRD_N"/>
    <property type="match status" value="1"/>
</dbReference>
<gene>
    <name evidence="3" type="ORF">HFV08_02180</name>
</gene>
<evidence type="ECO:0000259" key="1">
    <source>
        <dbReference type="Pfam" id="PF13556"/>
    </source>
</evidence>
<dbReference type="PANTHER" id="PTHR33744">
    <property type="entry name" value="CARBOHYDRATE DIACID REGULATOR"/>
    <property type="match status" value="1"/>
</dbReference>